<keyword evidence="1" id="KW-1133">Transmembrane helix</keyword>
<keyword evidence="1" id="KW-0472">Membrane</keyword>
<reference evidence="2 3" key="1">
    <citation type="journal article" date="2023" name="Nucleic Acids Res.">
        <title>The hologenome of Daphnia magna reveals possible DNA methylation and microbiome-mediated evolution of the host genome.</title>
        <authorList>
            <person name="Chaturvedi A."/>
            <person name="Li X."/>
            <person name="Dhandapani V."/>
            <person name="Marshall H."/>
            <person name="Kissane S."/>
            <person name="Cuenca-Cambronero M."/>
            <person name="Asole G."/>
            <person name="Calvet F."/>
            <person name="Ruiz-Romero M."/>
            <person name="Marangio P."/>
            <person name="Guigo R."/>
            <person name="Rago D."/>
            <person name="Mirbahai L."/>
            <person name="Eastwood N."/>
            <person name="Colbourne J.K."/>
            <person name="Zhou J."/>
            <person name="Mallon E."/>
            <person name="Orsini L."/>
        </authorList>
    </citation>
    <scope>NUCLEOTIDE SEQUENCE [LARGE SCALE GENOMIC DNA]</scope>
    <source>
        <strain evidence="2">LRV0_1</strain>
    </source>
</reference>
<evidence type="ECO:0000256" key="1">
    <source>
        <dbReference type="SAM" id="Phobius"/>
    </source>
</evidence>
<accession>A0ABR0A4H2</accession>
<proteinExistence type="predicted"/>
<feature type="transmembrane region" description="Helical" evidence="1">
    <location>
        <begin position="38"/>
        <end position="55"/>
    </location>
</feature>
<protein>
    <submittedName>
        <fullName evidence="2">Uncharacterized protein</fullName>
    </submittedName>
</protein>
<comment type="caution">
    <text evidence="2">The sequence shown here is derived from an EMBL/GenBank/DDBJ whole genome shotgun (WGS) entry which is preliminary data.</text>
</comment>
<sequence>MPKCCFLFHLFKYLLEQPLTVAFFCFALFKLFVLSVQSSWYVIVFSITSSCYLLYTGKTRYFRNAAYNLLDHNLWSILHLYCTSAILRNR</sequence>
<dbReference type="Proteomes" id="UP001234178">
    <property type="component" value="Unassembled WGS sequence"/>
</dbReference>
<evidence type="ECO:0000313" key="3">
    <source>
        <dbReference type="Proteomes" id="UP001234178"/>
    </source>
</evidence>
<keyword evidence="3" id="KW-1185">Reference proteome</keyword>
<organism evidence="2 3">
    <name type="scientific">Daphnia magna</name>
    <dbReference type="NCBI Taxonomy" id="35525"/>
    <lineage>
        <taxon>Eukaryota</taxon>
        <taxon>Metazoa</taxon>
        <taxon>Ecdysozoa</taxon>
        <taxon>Arthropoda</taxon>
        <taxon>Crustacea</taxon>
        <taxon>Branchiopoda</taxon>
        <taxon>Diplostraca</taxon>
        <taxon>Cladocera</taxon>
        <taxon>Anomopoda</taxon>
        <taxon>Daphniidae</taxon>
        <taxon>Daphnia</taxon>
    </lineage>
</organism>
<keyword evidence="1" id="KW-0812">Transmembrane</keyword>
<dbReference type="EMBL" id="JAOYFB010000036">
    <property type="protein sequence ID" value="KAK4020037.1"/>
    <property type="molecule type" value="Genomic_DNA"/>
</dbReference>
<evidence type="ECO:0000313" key="2">
    <source>
        <dbReference type="EMBL" id="KAK4020037.1"/>
    </source>
</evidence>
<gene>
    <name evidence="2" type="ORF">OUZ56_002033</name>
</gene>
<name>A0ABR0A4H2_9CRUS</name>